<dbReference type="SUPFAM" id="SSF53720">
    <property type="entry name" value="ALDH-like"/>
    <property type="match status" value="1"/>
</dbReference>
<keyword evidence="2" id="KW-0560">Oxidoreductase</keyword>
<dbReference type="InterPro" id="IPR015590">
    <property type="entry name" value="Aldehyde_DH_dom"/>
</dbReference>
<dbReference type="EMBL" id="SNWQ01000025">
    <property type="protein sequence ID" value="TDO34759.1"/>
    <property type="molecule type" value="Genomic_DNA"/>
</dbReference>
<organism evidence="5 6">
    <name type="scientific">Kribbella caucasensis</name>
    <dbReference type="NCBI Taxonomy" id="2512215"/>
    <lineage>
        <taxon>Bacteria</taxon>
        <taxon>Bacillati</taxon>
        <taxon>Actinomycetota</taxon>
        <taxon>Actinomycetes</taxon>
        <taxon>Propionibacteriales</taxon>
        <taxon>Kribbellaceae</taxon>
        <taxon>Kribbella</taxon>
    </lineage>
</organism>
<comment type="similarity">
    <text evidence="1">Belongs to the aldehyde dehydrogenase family.</text>
</comment>
<comment type="caution">
    <text evidence="5">The sequence shown here is derived from an EMBL/GenBank/DDBJ whole genome shotgun (WGS) entry which is preliminary data.</text>
</comment>
<keyword evidence="6" id="KW-1185">Reference proteome</keyword>
<dbReference type="Proteomes" id="UP000295388">
    <property type="component" value="Unassembled WGS sequence"/>
</dbReference>
<dbReference type="AlphaFoldDB" id="A0A4R6JFR5"/>
<dbReference type="InterPro" id="IPR016163">
    <property type="entry name" value="Ald_DH_C"/>
</dbReference>
<evidence type="ECO:0000259" key="4">
    <source>
        <dbReference type="Pfam" id="PF00171"/>
    </source>
</evidence>
<dbReference type="InterPro" id="IPR016161">
    <property type="entry name" value="Ald_DH/histidinol_DH"/>
</dbReference>
<dbReference type="RefSeq" id="WP_133804676.1">
    <property type="nucleotide sequence ID" value="NZ_SNWQ01000025.1"/>
</dbReference>
<name>A0A4R6JFR5_9ACTN</name>
<evidence type="ECO:0000256" key="3">
    <source>
        <dbReference type="SAM" id="MobiDB-lite"/>
    </source>
</evidence>
<keyword evidence="5" id="KW-0378">Hydrolase</keyword>
<evidence type="ECO:0000256" key="2">
    <source>
        <dbReference type="ARBA" id="ARBA00023002"/>
    </source>
</evidence>
<evidence type="ECO:0000313" key="6">
    <source>
        <dbReference type="Proteomes" id="UP000295388"/>
    </source>
</evidence>
<dbReference type="CDD" id="cd07128">
    <property type="entry name" value="ALDH_MaoC-N"/>
    <property type="match status" value="1"/>
</dbReference>
<proteinExistence type="inferred from homology"/>
<dbReference type="Gene3D" id="3.40.309.10">
    <property type="entry name" value="Aldehyde Dehydrogenase, Chain A, domain 2"/>
    <property type="match status" value="1"/>
</dbReference>
<protein>
    <submittedName>
        <fullName evidence="5">Oxepin-CoA hydrolase/3-oxo-5,6-dehydrosuberyl-CoA semialdehyde dehydrogenase</fullName>
    </submittedName>
</protein>
<feature type="domain" description="Aldehyde dehydrogenase" evidence="4">
    <location>
        <begin position="22"/>
        <end position="439"/>
    </location>
</feature>
<evidence type="ECO:0000313" key="5">
    <source>
        <dbReference type="EMBL" id="TDO34759.1"/>
    </source>
</evidence>
<dbReference type="Pfam" id="PF00171">
    <property type="entry name" value="Aldedh"/>
    <property type="match status" value="1"/>
</dbReference>
<dbReference type="GO" id="GO:0016787">
    <property type="term" value="F:hydrolase activity"/>
    <property type="evidence" value="ECO:0007669"/>
    <property type="project" value="UniProtKB-KW"/>
</dbReference>
<reference evidence="5 6" key="1">
    <citation type="submission" date="2019-03" db="EMBL/GenBank/DDBJ databases">
        <title>Genomic Encyclopedia of Type Strains, Phase III (KMG-III): the genomes of soil and plant-associated and newly described type strains.</title>
        <authorList>
            <person name="Whitman W."/>
        </authorList>
    </citation>
    <scope>NUCLEOTIDE SEQUENCE [LARGE SCALE GENOMIC DNA]</scope>
    <source>
        <strain evidence="5 6">VKM Ac-2527</strain>
    </source>
</reference>
<dbReference type="Gene3D" id="3.40.605.10">
    <property type="entry name" value="Aldehyde Dehydrogenase, Chain A, domain 1"/>
    <property type="match status" value="1"/>
</dbReference>
<evidence type="ECO:0000256" key="1">
    <source>
        <dbReference type="ARBA" id="ARBA00009986"/>
    </source>
</evidence>
<accession>A0A4R6JFR5</accession>
<sequence length="516" mass="53499">MVLESFVEGRWKAGVGDGQVVRDAVTGDEVVRVSSDGLDLEGVARYARQVGGPTLRAMNFGQRAAVLKQVAAALDARKDELYLLSARAGSTRRDATVDVDGGIGTTSVYASLGRKGLPVGSVVVEDSQEPLGKGGTFAAQHVLTSPHGLALQINAFNFPVWGMLEKLAPALLAGVPTVVKPATQTAYITAHAVRILDEAEVLPEGALQLINGSLGDFLDLLGGQDHVGFTGSASTAELLRGDPAVTARSVRFNAEADSLNCSVLGPDAVPGTPEFDLFVTELVREMTVKAGQKCTAIRRAFVPAAGRSDVAEALVDRLSKIVVGAPGVEGVTMGALVSTGQRDDVRRAVDSLAAAGRIVSGDPRRVEVVGADAEVGAFMAPVLLEVIDSARPEPHEIEAFGPVSTLLPYDDTAGLLDQIARGEGSLAGSVVTHDRGFARDVVLGAAPYHGRLLVLDRDDAGESTGHGTPMPQLVHGGPGRAGGGEEEGGLRAVYGHLQRTAVQAGPDLLGELFGDK</sequence>
<dbReference type="OrthoDB" id="9759612at2"/>
<gene>
    <name evidence="5" type="ORF">EV643_12516</name>
</gene>
<dbReference type="InterPro" id="IPR016162">
    <property type="entry name" value="Ald_DH_N"/>
</dbReference>
<dbReference type="PANTHER" id="PTHR43111">
    <property type="entry name" value="ALDEHYDE DEHYDROGENASE B-RELATED"/>
    <property type="match status" value="1"/>
</dbReference>
<dbReference type="PANTHER" id="PTHR43111:SF1">
    <property type="entry name" value="ALDEHYDE DEHYDROGENASE B-RELATED"/>
    <property type="match status" value="1"/>
</dbReference>
<dbReference type="NCBIfam" id="NF008868">
    <property type="entry name" value="PRK11903.1"/>
    <property type="match status" value="1"/>
</dbReference>
<dbReference type="InterPro" id="IPR011966">
    <property type="entry name" value="PaaN-DH"/>
</dbReference>
<dbReference type="NCBIfam" id="TIGR02278">
    <property type="entry name" value="PaaN-DH"/>
    <property type="match status" value="1"/>
</dbReference>
<dbReference type="GO" id="GO:0016620">
    <property type="term" value="F:oxidoreductase activity, acting on the aldehyde or oxo group of donors, NAD or NADP as acceptor"/>
    <property type="evidence" value="ECO:0007669"/>
    <property type="project" value="InterPro"/>
</dbReference>
<feature type="region of interest" description="Disordered" evidence="3">
    <location>
        <begin position="459"/>
        <end position="488"/>
    </location>
</feature>